<dbReference type="EMBL" id="SMFQ01000005">
    <property type="protein sequence ID" value="TCJ82909.1"/>
    <property type="molecule type" value="Genomic_DNA"/>
</dbReference>
<accession>A0A4R1ET57</accession>
<proteinExistence type="predicted"/>
<dbReference type="Proteomes" id="UP000294887">
    <property type="component" value="Unassembled WGS sequence"/>
</dbReference>
<feature type="compositionally biased region" description="Low complexity" evidence="2">
    <location>
        <begin position="370"/>
        <end position="379"/>
    </location>
</feature>
<keyword evidence="1" id="KW-0175">Coiled coil</keyword>
<feature type="compositionally biased region" description="Polar residues" evidence="2">
    <location>
        <begin position="388"/>
        <end position="398"/>
    </location>
</feature>
<evidence type="ECO:0000313" key="5">
    <source>
        <dbReference type="Proteomes" id="UP000294887"/>
    </source>
</evidence>
<dbReference type="RefSeq" id="WP_131907406.1">
    <property type="nucleotide sequence ID" value="NZ_BAAAFU010000007.1"/>
</dbReference>
<feature type="compositionally biased region" description="Basic and acidic residues" evidence="2">
    <location>
        <begin position="345"/>
        <end position="363"/>
    </location>
</feature>
<keyword evidence="3" id="KW-1133">Transmembrane helix</keyword>
<sequence length="419" mass="46220">MTESRYKIEYVQPEPVKKKNFRFLGVLGYLWVALLASVFTYGFVYKHISTSDVIAYFQNFKSEVVNTNIVSLTEQTSPNEINITASENAPASELESANSATNNSTTVSNDLNTEDTKSSQKLVSEIIEEIQDTADNTDNELPEDVVFESETVEPISSQTQRQSTESIINELSKVQNNQETLSETANNPESSDSVNNAIAAIENEIKNTETATQEVISTPQVITKEVVALKIDSKTTREESSEIQQSTKENETENSTIAKSQEVQIDAITAAIKEQKKEQEVKKAKIEETIADVIIEKKSVKDSLSALVKSTTTPNKTDQAYLNAANNYEQNKIASKDFLQSVKAQDSKPANEEETNSNKEPEKANTSAVDAIIAAMNADKAAKEKPVLSSQEKTQSEVNELLKNNEKIQSASQLNLQAN</sequence>
<feature type="coiled-coil region" evidence="1">
    <location>
        <begin position="258"/>
        <end position="289"/>
    </location>
</feature>
<feature type="region of interest" description="Disordered" evidence="2">
    <location>
        <begin position="342"/>
        <end position="419"/>
    </location>
</feature>
<protein>
    <submittedName>
        <fullName evidence="4">Uncharacterized protein</fullName>
    </submittedName>
</protein>
<evidence type="ECO:0000256" key="3">
    <source>
        <dbReference type="SAM" id="Phobius"/>
    </source>
</evidence>
<feature type="compositionally biased region" description="Polar residues" evidence="2">
    <location>
        <begin position="242"/>
        <end position="257"/>
    </location>
</feature>
<keyword evidence="3" id="KW-0812">Transmembrane</keyword>
<evidence type="ECO:0000256" key="2">
    <source>
        <dbReference type="SAM" id="MobiDB-lite"/>
    </source>
</evidence>
<name>A0A4R1ET57_9GAMM</name>
<organism evidence="4 5">
    <name type="scientific">Cocleimonas flava</name>
    <dbReference type="NCBI Taxonomy" id="634765"/>
    <lineage>
        <taxon>Bacteria</taxon>
        <taxon>Pseudomonadati</taxon>
        <taxon>Pseudomonadota</taxon>
        <taxon>Gammaproteobacteria</taxon>
        <taxon>Thiotrichales</taxon>
        <taxon>Thiotrichaceae</taxon>
        <taxon>Cocleimonas</taxon>
    </lineage>
</organism>
<feature type="region of interest" description="Disordered" evidence="2">
    <location>
        <begin position="89"/>
        <end position="117"/>
    </location>
</feature>
<evidence type="ECO:0000313" key="4">
    <source>
        <dbReference type="EMBL" id="TCJ82909.1"/>
    </source>
</evidence>
<feature type="transmembrane region" description="Helical" evidence="3">
    <location>
        <begin position="21"/>
        <end position="44"/>
    </location>
</feature>
<evidence type="ECO:0000256" key="1">
    <source>
        <dbReference type="SAM" id="Coils"/>
    </source>
</evidence>
<keyword evidence="3" id="KW-0472">Membrane</keyword>
<feature type="compositionally biased region" description="Low complexity" evidence="2">
    <location>
        <begin position="96"/>
        <end position="109"/>
    </location>
</feature>
<feature type="compositionally biased region" description="Polar residues" evidence="2">
    <location>
        <begin position="407"/>
        <end position="419"/>
    </location>
</feature>
<gene>
    <name evidence="4" type="ORF">EV695_3647</name>
</gene>
<feature type="region of interest" description="Disordered" evidence="2">
    <location>
        <begin position="233"/>
        <end position="257"/>
    </location>
</feature>
<dbReference type="AlphaFoldDB" id="A0A4R1ET57"/>
<comment type="caution">
    <text evidence="4">The sequence shown here is derived from an EMBL/GenBank/DDBJ whole genome shotgun (WGS) entry which is preliminary data.</text>
</comment>
<keyword evidence="5" id="KW-1185">Reference proteome</keyword>
<reference evidence="4 5" key="1">
    <citation type="submission" date="2019-03" db="EMBL/GenBank/DDBJ databases">
        <title>Genomic Encyclopedia of Type Strains, Phase IV (KMG-IV): sequencing the most valuable type-strain genomes for metagenomic binning, comparative biology and taxonomic classification.</title>
        <authorList>
            <person name="Goeker M."/>
        </authorList>
    </citation>
    <scope>NUCLEOTIDE SEQUENCE [LARGE SCALE GENOMIC DNA]</scope>
    <source>
        <strain evidence="4 5">DSM 24830</strain>
    </source>
</reference>